<dbReference type="InterPro" id="IPR011050">
    <property type="entry name" value="Pectin_lyase_fold/virulence"/>
</dbReference>
<keyword evidence="2" id="KW-1185">Reference proteome</keyword>
<dbReference type="Proteomes" id="UP000056090">
    <property type="component" value="Chromosome"/>
</dbReference>
<evidence type="ECO:0000313" key="1">
    <source>
        <dbReference type="EMBL" id="AIF99575.1"/>
    </source>
</evidence>
<organism evidence="1 2">
    <name type="scientific">Alteromonas australica</name>
    <dbReference type="NCBI Taxonomy" id="589873"/>
    <lineage>
        <taxon>Bacteria</taxon>
        <taxon>Pseudomonadati</taxon>
        <taxon>Pseudomonadota</taxon>
        <taxon>Gammaproteobacteria</taxon>
        <taxon>Alteromonadales</taxon>
        <taxon>Alteromonadaceae</taxon>
        <taxon>Alteromonas/Salinimonas group</taxon>
        <taxon>Alteromonas</taxon>
    </lineage>
</organism>
<dbReference type="EMBL" id="CP008849">
    <property type="protein sequence ID" value="AIF99575.1"/>
    <property type="molecule type" value="Genomic_DNA"/>
</dbReference>
<dbReference type="SUPFAM" id="SSF51126">
    <property type="entry name" value="Pectin lyase-like"/>
    <property type="match status" value="1"/>
</dbReference>
<sequence length="349" mass="39787">MAVPENYDKEYVNSPEQLLNVLERTDGNVAIYVAPGTYDLTKTIVFNKPNIILLSEVADKNSVIFNGKGMRRSKTVENLIDIKSSGVVIDGITMQNAGNHIIQIRSERNADFPIIRNCTIRDSYEQLLKVSYDKRNKPNIQSDSGIVENCLFEYSAGIGPHYYIGGIDAHGIRNWVIRGNVFKHIASPRNRISEHAIHLWNNTENNVVENNIIIDSDRAIGFGMRKRVKGDENKYIKFSNFGGIIRNNFIYHSDNQDPFGDTGIVLEDSPNTLVENNYIFMEHSYRRAIEYRFTPTQDVVIKNNHVNRLISSRNGGRADLVDNSEELSKTDFLVEIHAFSVKHNIQFTY</sequence>
<dbReference type="SMART" id="SM00710">
    <property type="entry name" value="PbH1"/>
    <property type="match status" value="5"/>
</dbReference>
<evidence type="ECO:0000313" key="2">
    <source>
        <dbReference type="Proteomes" id="UP000056090"/>
    </source>
</evidence>
<proteinExistence type="predicted"/>
<accession>A0A075P3L5</accession>
<gene>
    <name evidence="1" type="ORF">EP13_13250</name>
</gene>
<protein>
    <recommendedName>
        <fullName evidence="3">Right handed beta helix domain-containing protein</fullName>
    </recommendedName>
</protein>
<dbReference type="InterPro" id="IPR012334">
    <property type="entry name" value="Pectin_lyas_fold"/>
</dbReference>
<dbReference type="Gene3D" id="2.160.20.10">
    <property type="entry name" value="Single-stranded right-handed beta-helix, Pectin lyase-like"/>
    <property type="match status" value="1"/>
</dbReference>
<dbReference type="KEGG" id="aal:EP13_13250"/>
<reference evidence="1 2" key="1">
    <citation type="submission" date="2014-06" db="EMBL/GenBank/DDBJ databases">
        <title>Genomes of Alteromonas australica, a world apart.</title>
        <authorList>
            <person name="Gonzaga A."/>
            <person name="Lopez-Perez M."/>
            <person name="Rodriguez-Valera F."/>
        </authorList>
    </citation>
    <scope>NUCLEOTIDE SEQUENCE [LARGE SCALE GENOMIC DNA]</scope>
    <source>
        <strain evidence="1 2">H 17</strain>
    </source>
</reference>
<evidence type="ECO:0008006" key="3">
    <source>
        <dbReference type="Google" id="ProtNLM"/>
    </source>
</evidence>
<dbReference type="AlphaFoldDB" id="A0A075P3L5"/>
<dbReference type="InterPro" id="IPR006626">
    <property type="entry name" value="PbH1"/>
</dbReference>
<dbReference type="eggNOG" id="ENOG502Z9RY">
    <property type="taxonomic scope" value="Bacteria"/>
</dbReference>
<name>A0A075P3L5_9ALTE</name>